<reference evidence="2 3" key="1">
    <citation type="submission" date="2020-06" db="EMBL/GenBank/DDBJ databases">
        <authorList>
            <person name="Li R."/>
            <person name="Bekaert M."/>
        </authorList>
    </citation>
    <scope>NUCLEOTIDE SEQUENCE [LARGE SCALE GENOMIC DNA]</scope>
    <source>
        <strain evidence="3">wild</strain>
    </source>
</reference>
<protein>
    <recommendedName>
        <fullName evidence="1">Mutator-like transposase domain-containing protein</fullName>
    </recommendedName>
</protein>
<evidence type="ECO:0000313" key="3">
    <source>
        <dbReference type="Proteomes" id="UP000507470"/>
    </source>
</evidence>
<dbReference type="AlphaFoldDB" id="A0A6J8EHS9"/>
<dbReference type="Pfam" id="PF20700">
    <property type="entry name" value="Mutator"/>
    <property type="match status" value="1"/>
</dbReference>
<dbReference type="InterPro" id="IPR049012">
    <property type="entry name" value="Mutator_transp_dom"/>
</dbReference>
<sequence length="169" mass="18828">MNKNKLNTTLPDEIKEMVIDTEESTDTITWKDGRRIVELFSLAKALNNCQNCTAQLNLLNVEKEKMQGFGSYLAIRCLNCNMLNNILTNKTHYGTKGPAIFDINTKAAIGMIEAGIGPRQLNKFVTALGIPGATAKTLKKREREIQKPLSEIAKTSCVNAIQEEIEKTR</sequence>
<feature type="domain" description="Mutator-like transposase" evidence="1">
    <location>
        <begin position="33"/>
        <end position="167"/>
    </location>
</feature>
<dbReference type="OrthoDB" id="6086755at2759"/>
<proteinExistence type="predicted"/>
<evidence type="ECO:0000259" key="1">
    <source>
        <dbReference type="Pfam" id="PF20700"/>
    </source>
</evidence>
<dbReference type="EMBL" id="CACVKT020009075">
    <property type="protein sequence ID" value="CAC5420050.1"/>
    <property type="molecule type" value="Genomic_DNA"/>
</dbReference>
<accession>A0A6J8EHS9</accession>
<organism evidence="2 3">
    <name type="scientific">Mytilus coruscus</name>
    <name type="common">Sea mussel</name>
    <dbReference type="NCBI Taxonomy" id="42192"/>
    <lineage>
        <taxon>Eukaryota</taxon>
        <taxon>Metazoa</taxon>
        <taxon>Spiralia</taxon>
        <taxon>Lophotrochozoa</taxon>
        <taxon>Mollusca</taxon>
        <taxon>Bivalvia</taxon>
        <taxon>Autobranchia</taxon>
        <taxon>Pteriomorphia</taxon>
        <taxon>Mytilida</taxon>
        <taxon>Mytiloidea</taxon>
        <taxon>Mytilidae</taxon>
        <taxon>Mytilinae</taxon>
        <taxon>Mytilus</taxon>
    </lineage>
</organism>
<name>A0A6J8EHS9_MYTCO</name>
<gene>
    <name evidence="2" type="ORF">MCOR_52317</name>
</gene>
<keyword evidence="3" id="KW-1185">Reference proteome</keyword>
<evidence type="ECO:0000313" key="2">
    <source>
        <dbReference type="EMBL" id="CAC5420050.1"/>
    </source>
</evidence>
<dbReference type="Proteomes" id="UP000507470">
    <property type="component" value="Unassembled WGS sequence"/>
</dbReference>